<accession>R7YHS5</accession>
<keyword evidence="6" id="KW-1185">Reference proteome</keyword>
<dbReference type="eggNOG" id="KOG0157">
    <property type="taxonomic scope" value="Eukaryota"/>
</dbReference>
<dbReference type="GO" id="GO:0016705">
    <property type="term" value="F:oxidoreductase activity, acting on paired donors, with incorporation or reduction of molecular oxygen"/>
    <property type="evidence" value="ECO:0007669"/>
    <property type="project" value="InterPro"/>
</dbReference>
<keyword evidence="3" id="KW-0479">Metal-binding</keyword>
<organism evidence="5 6">
    <name type="scientific">Coniosporium apollinis (strain CBS 100218)</name>
    <name type="common">Rock-inhabiting black yeast</name>
    <dbReference type="NCBI Taxonomy" id="1168221"/>
    <lineage>
        <taxon>Eukaryota</taxon>
        <taxon>Fungi</taxon>
        <taxon>Dikarya</taxon>
        <taxon>Ascomycota</taxon>
        <taxon>Pezizomycotina</taxon>
        <taxon>Dothideomycetes</taxon>
        <taxon>Dothideomycetes incertae sedis</taxon>
        <taxon>Coniosporium</taxon>
    </lineage>
</organism>
<evidence type="ECO:0000313" key="6">
    <source>
        <dbReference type="Proteomes" id="UP000016924"/>
    </source>
</evidence>
<evidence type="ECO:0000256" key="4">
    <source>
        <dbReference type="ARBA" id="ARBA00023004"/>
    </source>
</evidence>
<dbReference type="InterPro" id="IPR036396">
    <property type="entry name" value="Cyt_P450_sf"/>
</dbReference>
<dbReference type="GeneID" id="19897704"/>
<dbReference type="OrthoDB" id="3934656at2759"/>
<comment type="similarity">
    <text evidence="2">Belongs to the cytochrome P450 family.</text>
</comment>
<dbReference type="GO" id="GO:0004497">
    <property type="term" value="F:monooxygenase activity"/>
    <property type="evidence" value="ECO:0007669"/>
    <property type="project" value="InterPro"/>
</dbReference>
<dbReference type="OMA" id="RNISWIK"/>
<dbReference type="InterPro" id="IPR002401">
    <property type="entry name" value="Cyt_P450_E_grp-I"/>
</dbReference>
<sequence length="358" mass="39775">MSSPSLTLSTLPTFLSTHIYLLPLAPLFTYMLYQLFFSPISPIPDPLPASLTRLWLTYQSWAGSMPQTILSLHRSHRPSELNVADLSAIKRIYGPGTKFRVAGASRVRLVCGDRRGGPWGAAAADVIGEVTFSRCFGLMDVGADDGSFKQIEGALRSAAWIGQVPWLYWAHGFLMPYIGNWLGITARHGSLRSFAMSEAESWKDRGTDRKDILSKLFVVQKEKPSEFNDNAVVSMATSNNFAGSDTTAISTRAIIYYLLKNPQYKRRLVDEIDDLRRQGKLGDPVKAGGSGQYAISAGYHIQSTPPESRSGWLKEDAGDIKRFFFALGSGARMCLGRNISWIKMSKLIPTLCMHYEWC</sequence>
<comment type="cofactor">
    <cofactor evidence="1">
        <name>heme</name>
        <dbReference type="ChEBI" id="CHEBI:30413"/>
    </cofactor>
</comment>
<dbReference type="HOGENOM" id="CLU_773892_0_0_1"/>
<evidence type="ECO:0000256" key="2">
    <source>
        <dbReference type="ARBA" id="ARBA00010617"/>
    </source>
</evidence>
<reference evidence="6" key="1">
    <citation type="submission" date="2012-06" db="EMBL/GenBank/DDBJ databases">
        <title>The genome sequence of Coniosporium apollinis CBS 100218.</title>
        <authorList>
            <consortium name="The Broad Institute Genome Sequencing Platform"/>
            <person name="Cuomo C."/>
            <person name="Gorbushina A."/>
            <person name="Noack S."/>
            <person name="Walker B."/>
            <person name="Young S.K."/>
            <person name="Zeng Q."/>
            <person name="Gargeya S."/>
            <person name="Fitzgerald M."/>
            <person name="Haas B."/>
            <person name="Abouelleil A."/>
            <person name="Alvarado L."/>
            <person name="Arachchi H.M."/>
            <person name="Berlin A.M."/>
            <person name="Chapman S.B."/>
            <person name="Goldberg J."/>
            <person name="Griggs A."/>
            <person name="Gujja S."/>
            <person name="Hansen M."/>
            <person name="Howarth C."/>
            <person name="Imamovic A."/>
            <person name="Larimer J."/>
            <person name="McCowan C."/>
            <person name="Montmayeur A."/>
            <person name="Murphy C."/>
            <person name="Neiman D."/>
            <person name="Pearson M."/>
            <person name="Priest M."/>
            <person name="Roberts A."/>
            <person name="Saif S."/>
            <person name="Shea T."/>
            <person name="Sisk P."/>
            <person name="Sykes S."/>
            <person name="Wortman J."/>
            <person name="Nusbaum C."/>
            <person name="Birren B."/>
        </authorList>
    </citation>
    <scope>NUCLEOTIDE SEQUENCE [LARGE SCALE GENOMIC DNA]</scope>
    <source>
        <strain evidence="6">CBS 100218</strain>
    </source>
</reference>
<gene>
    <name evidence="5" type="ORF">W97_00393</name>
</gene>
<evidence type="ECO:0008006" key="7">
    <source>
        <dbReference type="Google" id="ProtNLM"/>
    </source>
</evidence>
<evidence type="ECO:0000256" key="1">
    <source>
        <dbReference type="ARBA" id="ARBA00001971"/>
    </source>
</evidence>
<dbReference type="Pfam" id="PF00067">
    <property type="entry name" value="p450"/>
    <property type="match status" value="1"/>
</dbReference>
<dbReference type="PANTHER" id="PTHR24305:SF232">
    <property type="entry name" value="P450, PUTATIVE (EUROFUNG)-RELATED"/>
    <property type="match status" value="1"/>
</dbReference>
<protein>
    <recommendedName>
        <fullName evidence="7">Cytochrome P450</fullName>
    </recommendedName>
</protein>
<dbReference type="InterPro" id="IPR050121">
    <property type="entry name" value="Cytochrome_P450_monoxygenase"/>
</dbReference>
<evidence type="ECO:0000313" key="5">
    <source>
        <dbReference type="EMBL" id="EON61181.1"/>
    </source>
</evidence>
<dbReference type="STRING" id="1168221.R7YHS5"/>
<dbReference type="GO" id="GO:0020037">
    <property type="term" value="F:heme binding"/>
    <property type="evidence" value="ECO:0007669"/>
    <property type="project" value="InterPro"/>
</dbReference>
<evidence type="ECO:0000256" key="3">
    <source>
        <dbReference type="ARBA" id="ARBA00022723"/>
    </source>
</evidence>
<dbReference type="AlphaFoldDB" id="R7YHS5"/>
<dbReference type="Gene3D" id="1.10.630.10">
    <property type="entry name" value="Cytochrome P450"/>
    <property type="match status" value="1"/>
</dbReference>
<dbReference type="EMBL" id="JH767555">
    <property type="protein sequence ID" value="EON61181.1"/>
    <property type="molecule type" value="Genomic_DNA"/>
</dbReference>
<dbReference type="PRINTS" id="PR00463">
    <property type="entry name" value="EP450I"/>
</dbReference>
<dbReference type="GO" id="GO:0005506">
    <property type="term" value="F:iron ion binding"/>
    <property type="evidence" value="ECO:0007669"/>
    <property type="project" value="InterPro"/>
</dbReference>
<dbReference type="RefSeq" id="XP_007776498.1">
    <property type="nucleotide sequence ID" value="XM_007778308.1"/>
</dbReference>
<dbReference type="InterPro" id="IPR001128">
    <property type="entry name" value="Cyt_P450"/>
</dbReference>
<dbReference type="Proteomes" id="UP000016924">
    <property type="component" value="Unassembled WGS sequence"/>
</dbReference>
<keyword evidence="4" id="KW-0408">Iron</keyword>
<dbReference type="PANTHER" id="PTHR24305">
    <property type="entry name" value="CYTOCHROME P450"/>
    <property type="match status" value="1"/>
</dbReference>
<proteinExistence type="inferred from homology"/>
<name>R7YHS5_CONA1</name>
<dbReference type="SUPFAM" id="SSF48264">
    <property type="entry name" value="Cytochrome P450"/>
    <property type="match status" value="1"/>
</dbReference>